<comment type="similarity">
    <text evidence="1">Belongs to the LysR transcriptional regulatory family.</text>
</comment>
<keyword evidence="2" id="KW-0805">Transcription regulation</keyword>
<evidence type="ECO:0000256" key="2">
    <source>
        <dbReference type="ARBA" id="ARBA00023015"/>
    </source>
</evidence>
<comment type="caution">
    <text evidence="6">The sequence shown here is derived from an EMBL/GenBank/DDBJ whole genome shotgun (WGS) entry which is preliminary data.</text>
</comment>
<dbReference type="Gene3D" id="1.10.10.10">
    <property type="entry name" value="Winged helix-like DNA-binding domain superfamily/Winged helix DNA-binding domain"/>
    <property type="match status" value="1"/>
</dbReference>
<dbReference type="PROSITE" id="PS50931">
    <property type="entry name" value="HTH_LYSR"/>
    <property type="match status" value="1"/>
</dbReference>
<keyword evidence="4" id="KW-0804">Transcription</keyword>
<dbReference type="FunFam" id="1.10.10.10:FF:000001">
    <property type="entry name" value="LysR family transcriptional regulator"/>
    <property type="match status" value="1"/>
</dbReference>
<dbReference type="InterPro" id="IPR000847">
    <property type="entry name" value="LysR_HTH_N"/>
</dbReference>
<dbReference type="Pfam" id="PF03466">
    <property type="entry name" value="LysR_substrate"/>
    <property type="match status" value="1"/>
</dbReference>
<dbReference type="PANTHER" id="PTHR30126:SF91">
    <property type="entry name" value="LYSR FAMILY TRANSCRIPTIONAL REGULATOR"/>
    <property type="match status" value="1"/>
</dbReference>
<dbReference type="InterPro" id="IPR036388">
    <property type="entry name" value="WH-like_DNA-bd_sf"/>
</dbReference>
<dbReference type="PANTHER" id="PTHR30126">
    <property type="entry name" value="HTH-TYPE TRANSCRIPTIONAL REGULATOR"/>
    <property type="match status" value="1"/>
</dbReference>
<dbReference type="SUPFAM" id="SSF53850">
    <property type="entry name" value="Periplasmic binding protein-like II"/>
    <property type="match status" value="1"/>
</dbReference>
<dbReference type="STRING" id="427683.A5481_18380"/>
<evidence type="ECO:0000256" key="3">
    <source>
        <dbReference type="ARBA" id="ARBA00023125"/>
    </source>
</evidence>
<evidence type="ECO:0000259" key="5">
    <source>
        <dbReference type="PROSITE" id="PS50931"/>
    </source>
</evidence>
<dbReference type="OrthoDB" id="196624at2"/>
<dbReference type="Proteomes" id="UP000078316">
    <property type="component" value="Unassembled WGS sequence"/>
</dbReference>
<dbReference type="SUPFAM" id="SSF46785">
    <property type="entry name" value="Winged helix' DNA-binding domain"/>
    <property type="match status" value="1"/>
</dbReference>
<dbReference type="InterPro" id="IPR005119">
    <property type="entry name" value="LysR_subst-bd"/>
</dbReference>
<dbReference type="Gene3D" id="3.40.190.290">
    <property type="match status" value="1"/>
</dbReference>
<evidence type="ECO:0000256" key="1">
    <source>
        <dbReference type="ARBA" id="ARBA00009437"/>
    </source>
</evidence>
<accession>A0A179S6B9</accession>
<protein>
    <submittedName>
        <fullName evidence="6">LysR family transcriptional regulator</fullName>
    </submittedName>
</protein>
<proteinExistence type="inferred from homology"/>
<dbReference type="GO" id="GO:0003700">
    <property type="term" value="F:DNA-binding transcription factor activity"/>
    <property type="evidence" value="ECO:0007669"/>
    <property type="project" value="InterPro"/>
</dbReference>
<evidence type="ECO:0000313" key="6">
    <source>
        <dbReference type="EMBL" id="OAS22816.1"/>
    </source>
</evidence>
<dbReference type="Pfam" id="PF00126">
    <property type="entry name" value="HTH_1"/>
    <property type="match status" value="1"/>
</dbReference>
<evidence type="ECO:0000313" key="7">
    <source>
        <dbReference type="Proteomes" id="UP000078316"/>
    </source>
</evidence>
<dbReference type="CDD" id="cd05466">
    <property type="entry name" value="PBP2_LTTR_substrate"/>
    <property type="match status" value="1"/>
</dbReference>
<dbReference type="InterPro" id="IPR036390">
    <property type="entry name" value="WH_DNA-bd_sf"/>
</dbReference>
<dbReference type="EMBL" id="LWHQ01000037">
    <property type="protein sequence ID" value="OAS22816.1"/>
    <property type="molecule type" value="Genomic_DNA"/>
</dbReference>
<dbReference type="RefSeq" id="WP_048437508.1">
    <property type="nucleotide sequence ID" value="NZ_LWHQ01000037.1"/>
</dbReference>
<sequence length="318" mass="35484">MAVSLDQLQAFVAAAEAGSFSGAARALRKAQSAVSMQVANLEADLGLDLFSRAGRNPVLTPAGERLLLEARVVLDRREHLIGVARSLEQRVEHRLVVAIDELYPEHALGALFAEFARAFPHVELELLFPLMEDVSRMVQSGAADLGVMWRQEVLPTELGFQTIGWVPLKLVCGRDHPLAKGSLDKPRVEWEELKRHRQILVAARSDGPEKRRLRVAAEVWWVESHWVILEMVKHGIGWAFVTDHVIAASLTAPYLVTPDLQFDQGDWPIALELVWHKQRPCGPAAAWLRERFAAERVGGLSGDERAADFRRPSPFPDD</sequence>
<evidence type="ECO:0000256" key="4">
    <source>
        <dbReference type="ARBA" id="ARBA00023163"/>
    </source>
</evidence>
<feature type="domain" description="HTH lysR-type" evidence="5">
    <location>
        <begin position="3"/>
        <end position="60"/>
    </location>
</feature>
<gene>
    <name evidence="6" type="ORF">A5481_18380</name>
</gene>
<dbReference type="GO" id="GO:0000976">
    <property type="term" value="F:transcription cis-regulatory region binding"/>
    <property type="evidence" value="ECO:0007669"/>
    <property type="project" value="TreeGrafter"/>
</dbReference>
<name>A0A179S6B9_9HYPH</name>
<keyword evidence="3" id="KW-0238">DNA-binding</keyword>
<dbReference type="PRINTS" id="PR00039">
    <property type="entry name" value="HTHLYSR"/>
</dbReference>
<organism evidence="6 7">
    <name type="scientific">Methylobacterium platani</name>
    <dbReference type="NCBI Taxonomy" id="427683"/>
    <lineage>
        <taxon>Bacteria</taxon>
        <taxon>Pseudomonadati</taxon>
        <taxon>Pseudomonadota</taxon>
        <taxon>Alphaproteobacteria</taxon>
        <taxon>Hyphomicrobiales</taxon>
        <taxon>Methylobacteriaceae</taxon>
        <taxon>Methylobacterium</taxon>
    </lineage>
</organism>
<reference evidence="6 7" key="1">
    <citation type="submission" date="2016-04" db="EMBL/GenBank/DDBJ databases">
        <authorList>
            <person name="Evans L.H."/>
            <person name="Alamgir A."/>
            <person name="Owens N."/>
            <person name="Weber N.D."/>
            <person name="Virtaneva K."/>
            <person name="Barbian K."/>
            <person name="Babar A."/>
            <person name="Rosenke K."/>
        </authorList>
    </citation>
    <scope>NUCLEOTIDE SEQUENCE [LARGE SCALE GENOMIC DNA]</scope>
    <source>
        <strain evidence="6 7">PMB02</strain>
    </source>
</reference>
<dbReference type="AlphaFoldDB" id="A0A179S6B9"/>